<dbReference type="AlphaFoldDB" id="A0A2K3K5V4"/>
<feature type="compositionally biased region" description="Basic and acidic residues" evidence="1">
    <location>
        <begin position="82"/>
        <end position="96"/>
    </location>
</feature>
<evidence type="ECO:0000313" key="2">
    <source>
        <dbReference type="EMBL" id="PNX61669.1"/>
    </source>
</evidence>
<feature type="compositionally biased region" description="Polar residues" evidence="1">
    <location>
        <begin position="47"/>
        <end position="58"/>
    </location>
</feature>
<feature type="region of interest" description="Disordered" evidence="1">
    <location>
        <begin position="29"/>
        <end position="96"/>
    </location>
</feature>
<reference evidence="2 3" key="2">
    <citation type="journal article" date="2017" name="Front. Plant Sci.">
        <title>Gene Classification and Mining of Molecular Markers Useful in Red Clover (Trifolium pratense) Breeding.</title>
        <authorList>
            <person name="Istvanek J."/>
            <person name="Dluhosova J."/>
            <person name="Dluhos P."/>
            <person name="Patkova L."/>
            <person name="Nedelnik J."/>
            <person name="Repkova J."/>
        </authorList>
    </citation>
    <scope>NUCLEOTIDE SEQUENCE [LARGE SCALE GENOMIC DNA]</scope>
    <source>
        <strain evidence="3">cv. Tatra</strain>
        <tissue evidence="2">Young leaves</tissue>
    </source>
</reference>
<protein>
    <submittedName>
        <fullName evidence="2">Uncharacterized protein</fullName>
    </submittedName>
</protein>
<dbReference type="EMBL" id="ASHM01142968">
    <property type="protein sequence ID" value="PNX61669.1"/>
    <property type="molecule type" value="Genomic_DNA"/>
</dbReference>
<comment type="caution">
    <text evidence="2">The sequence shown here is derived from an EMBL/GenBank/DDBJ whole genome shotgun (WGS) entry which is preliminary data.</text>
</comment>
<gene>
    <name evidence="2" type="ORF">L195_g060773</name>
</gene>
<feature type="compositionally biased region" description="Pro residues" evidence="1">
    <location>
        <begin position="71"/>
        <end position="80"/>
    </location>
</feature>
<feature type="non-terminal residue" evidence="2">
    <location>
        <position position="1"/>
    </location>
</feature>
<dbReference type="Proteomes" id="UP000236291">
    <property type="component" value="Unassembled WGS sequence"/>
</dbReference>
<accession>A0A2K3K5V4</accession>
<name>A0A2K3K5V4_TRIPR</name>
<sequence>YFYLFAFLCMRRTGPGELHFDPEIEKTARANRKAAREALLASRDKATSSGDHNYQPQNFADMEYEQDPPVDVQPPPPPPRRTLGDYGRRDNDALAN</sequence>
<evidence type="ECO:0000313" key="3">
    <source>
        <dbReference type="Proteomes" id="UP000236291"/>
    </source>
</evidence>
<organism evidence="2 3">
    <name type="scientific">Trifolium pratense</name>
    <name type="common">Red clover</name>
    <dbReference type="NCBI Taxonomy" id="57577"/>
    <lineage>
        <taxon>Eukaryota</taxon>
        <taxon>Viridiplantae</taxon>
        <taxon>Streptophyta</taxon>
        <taxon>Embryophyta</taxon>
        <taxon>Tracheophyta</taxon>
        <taxon>Spermatophyta</taxon>
        <taxon>Magnoliopsida</taxon>
        <taxon>eudicotyledons</taxon>
        <taxon>Gunneridae</taxon>
        <taxon>Pentapetalae</taxon>
        <taxon>rosids</taxon>
        <taxon>fabids</taxon>
        <taxon>Fabales</taxon>
        <taxon>Fabaceae</taxon>
        <taxon>Papilionoideae</taxon>
        <taxon>50 kb inversion clade</taxon>
        <taxon>NPAAA clade</taxon>
        <taxon>Hologalegina</taxon>
        <taxon>IRL clade</taxon>
        <taxon>Trifolieae</taxon>
        <taxon>Trifolium</taxon>
    </lineage>
</organism>
<evidence type="ECO:0000256" key="1">
    <source>
        <dbReference type="SAM" id="MobiDB-lite"/>
    </source>
</evidence>
<proteinExistence type="predicted"/>
<reference evidence="2 3" key="1">
    <citation type="journal article" date="2014" name="Am. J. Bot.">
        <title>Genome assembly and annotation for red clover (Trifolium pratense; Fabaceae).</title>
        <authorList>
            <person name="Istvanek J."/>
            <person name="Jaros M."/>
            <person name="Krenek A."/>
            <person name="Repkova J."/>
        </authorList>
    </citation>
    <scope>NUCLEOTIDE SEQUENCE [LARGE SCALE GENOMIC DNA]</scope>
    <source>
        <strain evidence="3">cv. Tatra</strain>
        <tissue evidence="2">Young leaves</tissue>
    </source>
</reference>